<protein>
    <submittedName>
        <fullName evidence="1">Dabb family protein</fullName>
    </submittedName>
</protein>
<gene>
    <name evidence="1" type="ORF">LCL61_27545</name>
</gene>
<sequence length="243" mass="26635">MAGRISSVMLARYRERADIGDFHRREPRVALRDRGRDEHIGADAASPRHRAGRGTADVAQVVAGLLVGGFGVGFVVPNLNLRLAEFAHPAHRGRVLSGLVAAIFLGHFLSPIVVQPLVPGHRHRRRVHLDRCRPGRRSGTRRSPPEPEQRKGNTMIYHGNRFTLRPDASPEQVEEALESLRSQGRVIPSVKSFVVGRDLGGDYEWGAVFAIEDLDGVLGVPRAPGAPEHRPGRSAAGRQVRVL</sequence>
<evidence type="ECO:0000313" key="1">
    <source>
        <dbReference type="EMBL" id="WYW19306.1"/>
    </source>
</evidence>
<keyword evidence="2" id="KW-1185">Reference proteome</keyword>
<accession>A0ACD5BIX6</accession>
<dbReference type="EMBL" id="CP150484">
    <property type="protein sequence ID" value="WYW19306.1"/>
    <property type="molecule type" value="Genomic_DNA"/>
</dbReference>
<reference evidence="1" key="1">
    <citation type="submission" date="2023-10" db="EMBL/GenBank/DDBJ databases">
        <title>Whole genome sequencing of actinobacterial strain Amycolatopsis sp. (BCA-696) identifies the underlying plant growth-promoting genes.</title>
        <authorList>
            <person name="Gandham P."/>
            <person name="Vadla N."/>
            <person name="Saji A."/>
            <person name="Srinivas V."/>
            <person name="Ruperao P."/>
            <person name="Selvanayagam S."/>
            <person name="Saxena R.K."/>
            <person name="Rathore A."/>
            <person name="Gopalakrishnan S."/>
            <person name="Thakur V."/>
        </authorList>
    </citation>
    <scope>NUCLEOTIDE SEQUENCE</scope>
    <source>
        <strain evidence="1">BCA-696</strain>
    </source>
</reference>
<evidence type="ECO:0000313" key="2">
    <source>
        <dbReference type="Proteomes" id="UP001456344"/>
    </source>
</evidence>
<dbReference type="Proteomes" id="UP001456344">
    <property type="component" value="Chromosome"/>
</dbReference>
<name>A0ACD5BIX6_9PSEU</name>
<organism evidence="1 2">
    <name type="scientific">Amycolatopsis coloradensis</name>
    <dbReference type="NCBI Taxonomy" id="76021"/>
    <lineage>
        <taxon>Bacteria</taxon>
        <taxon>Bacillati</taxon>
        <taxon>Actinomycetota</taxon>
        <taxon>Actinomycetes</taxon>
        <taxon>Pseudonocardiales</taxon>
        <taxon>Pseudonocardiaceae</taxon>
        <taxon>Amycolatopsis</taxon>
    </lineage>
</organism>
<proteinExistence type="predicted"/>